<dbReference type="RefSeq" id="WP_072561819.1">
    <property type="nucleotide sequence ID" value="NZ_CP017921.1"/>
</dbReference>
<dbReference type="KEGG" id="mhaz:BHR79_07795"/>
<dbReference type="AlphaFoldDB" id="A0A1L3Q3D0"/>
<dbReference type="CDD" id="cd02961">
    <property type="entry name" value="PDI_a_family"/>
    <property type="match status" value="1"/>
</dbReference>
<feature type="domain" description="Thioredoxin" evidence="1">
    <location>
        <begin position="8"/>
        <end position="56"/>
    </location>
</feature>
<accession>A0A1L3Q3D0</accession>
<dbReference type="PROSITE" id="PS00194">
    <property type="entry name" value="THIOREDOXIN_1"/>
    <property type="match status" value="1"/>
</dbReference>
<dbReference type="InterPro" id="IPR017937">
    <property type="entry name" value="Thioredoxin_CS"/>
</dbReference>
<gene>
    <name evidence="2" type="ORF">BHR79_07795</name>
</gene>
<dbReference type="STRING" id="2177.BHR79_07795"/>
<dbReference type="InterPro" id="IPR013766">
    <property type="entry name" value="Thioredoxin_domain"/>
</dbReference>
<dbReference type="Pfam" id="PF00085">
    <property type="entry name" value="Thioredoxin"/>
    <property type="match status" value="1"/>
</dbReference>
<dbReference type="OrthoDB" id="121923at2157"/>
<keyword evidence="3" id="KW-1185">Reference proteome</keyword>
<reference evidence="2 3" key="1">
    <citation type="submission" date="2016-10" db="EMBL/GenBank/DDBJ databases">
        <title>Methanohalophilus halophilus.</title>
        <authorList>
            <person name="L'haridon S."/>
        </authorList>
    </citation>
    <scope>NUCLEOTIDE SEQUENCE [LARGE SCALE GENOMIC DNA]</scope>
    <source>
        <strain evidence="2 3">Z-7982</strain>
    </source>
</reference>
<evidence type="ECO:0000313" key="3">
    <source>
        <dbReference type="Proteomes" id="UP000186879"/>
    </source>
</evidence>
<evidence type="ECO:0000313" key="2">
    <source>
        <dbReference type="EMBL" id="APH39392.1"/>
    </source>
</evidence>
<name>A0A1L3Q3D0_9EURY</name>
<dbReference type="EMBL" id="CP017921">
    <property type="protein sequence ID" value="APH39392.1"/>
    <property type="molecule type" value="Genomic_DNA"/>
</dbReference>
<dbReference type="SUPFAM" id="SSF52833">
    <property type="entry name" value="Thioredoxin-like"/>
    <property type="match status" value="1"/>
</dbReference>
<dbReference type="Gene3D" id="3.40.30.10">
    <property type="entry name" value="Glutaredoxin"/>
    <property type="match status" value="1"/>
</dbReference>
<dbReference type="GeneID" id="30583661"/>
<proteinExistence type="predicted"/>
<dbReference type="InterPro" id="IPR036249">
    <property type="entry name" value="Thioredoxin-like_sf"/>
</dbReference>
<protein>
    <recommendedName>
        <fullName evidence="1">Thioredoxin domain-containing protein</fullName>
    </recommendedName>
</protein>
<evidence type="ECO:0000259" key="1">
    <source>
        <dbReference type="Pfam" id="PF00085"/>
    </source>
</evidence>
<dbReference type="Proteomes" id="UP000186879">
    <property type="component" value="Chromosome"/>
</dbReference>
<organism evidence="2 3">
    <name type="scientific">Methanohalophilus halophilus</name>
    <dbReference type="NCBI Taxonomy" id="2177"/>
    <lineage>
        <taxon>Archaea</taxon>
        <taxon>Methanobacteriati</taxon>
        <taxon>Methanobacteriota</taxon>
        <taxon>Stenosarchaea group</taxon>
        <taxon>Methanomicrobia</taxon>
        <taxon>Methanosarcinales</taxon>
        <taxon>Methanosarcinaceae</taxon>
        <taxon>Methanohalophilus</taxon>
    </lineage>
</organism>
<sequence length="60" mass="6947">MAQPIVYATDSTLMGIVKQKEPTLVMVFLPTCPHCRAIEPYFREYSKQYEDSVNFVMEIS</sequence>